<accession>A0A1C7N4W0</accession>
<comment type="cofactor">
    <cofactor evidence="1">
        <name>[4Fe-4S] cluster</name>
        <dbReference type="ChEBI" id="CHEBI:49883"/>
    </cofactor>
    <text evidence="1">Binds 1 [4Fe-4S] cluster.</text>
</comment>
<dbReference type="EMBL" id="LUGH01000551">
    <property type="protein sequence ID" value="OBZ84130.1"/>
    <property type="molecule type" value="Genomic_DNA"/>
</dbReference>
<evidence type="ECO:0000313" key="3">
    <source>
        <dbReference type="Proteomes" id="UP000093000"/>
    </source>
</evidence>
<dbReference type="GO" id="GO:0004174">
    <property type="term" value="F:electron-transferring-flavoprotein dehydrogenase activity"/>
    <property type="evidence" value="ECO:0007669"/>
    <property type="project" value="UniProtKB-UniRule"/>
</dbReference>
<proteinExistence type="predicted"/>
<comment type="catalytic activity">
    <reaction evidence="1">
        <text>a ubiquinone + reduced [electron-transfer flavoprotein] = a ubiquinol + oxidized [electron-transfer flavoprotein] + H(+)</text>
        <dbReference type="Rhea" id="RHEA:24052"/>
        <dbReference type="Rhea" id="RHEA-COMP:9565"/>
        <dbReference type="Rhea" id="RHEA-COMP:9566"/>
        <dbReference type="Rhea" id="RHEA-COMP:10685"/>
        <dbReference type="Rhea" id="RHEA-COMP:10686"/>
        <dbReference type="ChEBI" id="CHEBI:15378"/>
        <dbReference type="ChEBI" id="CHEBI:16389"/>
        <dbReference type="ChEBI" id="CHEBI:17976"/>
        <dbReference type="ChEBI" id="CHEBI:57692"/>
        <dbReference type="ChEBI" id="CHEBI:58307"/>
        <dbReference type="EC" id="1.5.5.1"/>
    </reaction>
</comment>
<dbReference type="EC" id="1.5.5.1" evidence="1"/>
<keyword evidence="1" id="KW-0479">Metal-binding</keyword>
<comment type="cofactor">
    <cofactor evidence="1">
        <name>FAD</name>
        <dbReference type="ChEBI" id="CHEBI:57692"/>
    </cofactor>
</comment>
<keyword evidence="1" id="KW-0249">Electron transport</keyword>
<dbReference type="PANTHER" id="PTHR10617:SF107">
    <property type="entry name" value="ELECTRON TRANSFER FLAVOPROTEIN-UBIQUINONE OXIDOREDUCTASE, MITOCHONDRIAL"/>
    <property type="match status" value="1"/>
</dbReference>
<keyword evidence="1" id="KW-0411">Iron-sulfur</keyword>
<keyword evidence="1" id="KW-0274">FAD</keyword>
<keyword evidence="1 2" id="KW-0830">Ubiquinone</keyword>
<dbReference type="GO" id="GO:0051539">
    <property type="term" value="F:4 iron, 4 sulfur cluster binding"/>
    <property type="evidence" value="ECO:0007669"/>
    <property type="project" value="UniProtKB-UniRule"/>
</dbReference>
<keyword evidence="1" id="KW-0408">Iron</keyword>
<dbReference type="InParanoid" id="A0A1C7N4W0"/>
<dbReference type="Gene3D" id="3.30.9.90">
    <property type="match status" value="1"/>
</dbReference>
<evidence type="ECO:0000256" key="1">
    <source>
        <dbReference type="RuleBase" id="RU366068"/>
    </source>
</evidence>
<feature type="non-terminal residue" evidence="2">
    <location>
        <position position="286"/>
    </location>
</feature>
<keyword evidence="3" id="KW-1185">Reference proteome</keyword>
<evidence type="ECO:0000313" key="2">
    <source>
        <dbReference type="EMBL" id="OBZ84130.1"/>
    </source>
</evidence>
<name>A0A1C7N4W0_9FUNG</name>
<keyword evidence="1" id="KW-0285">Flavoprotein</keyword>
<dbReference type="GO" id="GO:0046872">
    <property type="term" value="F:metal ion binding"/>
    <property type="evidence" value="ECO:0007669"/>
    <property type="project" value="UniProtKB-KW"/>
</dbReference>
<organism evidence="2 3">
    <name type="scientific">Choanephora cucurbitarum</name>
    <dbReference type="NCBI Taxonomy" id="101091"/>
    <lineage>
        <taxon>Eukaryota</taxon>
        <taxon>Fungi</taxon>
        <taxon>Fungi incertae sedis</taxon>
        <taxon>Mucoromycota</taxon>
        <taxon>Mucoromycotina</taxon>
        <taxon>Mucoromycetes</taxon>
        <taxon>Mucorales</taxon>
        <taxon>Mucorineae</taxon>
        <taxon>Choanephoraceae</taxon>
        <taxon>Choanephoroideae</taxon>
        <taxon>Choanephora</taxon>
    </lineage>
</organism>
<dbReference type="GO" id="GO:0005743">
    <property type="term" value="C:mitochondrial inner membrane"/>
    <property type="evidence" value="ECO:0007669"/>
    <property type="project" value="TreeGrafter"/>
</dbReference>
<keyword evidence="1" id="KW-0560">Oxidoreductase</keyword>
<dbReference type="AlphaFoldDB" id="A0A1C7N4W0"/>
<feature type="non-terminal residue" evidence="2">
    <location>
        <position position="1"/>
    </location>
</feature>
<dbReference type="STRING" id="101091.A0A1C7N4W0"/>
<dbReference type="InterPro" id="IPR040156">
    <property type="entry name" value="ETF-QO"/>
</dbReference>
<reference evidence="2 3" key="1">
    <citation type="submission" date="2016-03" db="EMBL/GenBank/DDBJ databases">
        <title>Choanephora cucurbitarum.</title>
        <authorList>
            <person name="Min B."/>
            <person name="Park H."/>
            <person name="Park J.-H."/>
            <person name="Shin H.-D."/>
            <person name="Choi I.-G."/>
        </authorList>
    </citation>
    <scope>NUCLEOTIDE SEQUENCE [LARGE SCALE GENOMIC DNA]</scope>
    <source>
        <strain evidence="2 3">KUS-F28377</strain>
    </source>
</reference>
<keyword evidence="1" id="KW-0813">Transport</keyword>
<gene>
    <name evidence="2" type="primary">Etfdh</name>
    <name evidence="2" type="ORF">A0J61_07819</name>
</gene>
<dbReference type="Proteomes" id="UP000093000">
    <property type="component" value="Unassembled WGS sequence"/>
</dbReference>
<comment type="caution">
    <text evidence="2">The sequence shown here is derived from an EMBL/GenBank/DDBJ whole genome shotgun (WGS) entry which is preliminary data.</text>
</comment>
<sequence length="286" mass="32977">EFGTYTVGCHADIPTYCDSFIYLLELENHLFALGLMFKHDFYVNSLLKGGKYTSYSTRRYTYSHEVIYACYKIFIEIEEWAFLNNYEKIITQCWAQKELHEVRDVPSGFYSGLAYSGINTLLLESQTPLSFTHKKADRKSMRTAAQPKSDGVISFYLLSNVSPTGSIHTKTNLFIYVFVIKMYQLEGTWLSSMILETDYRYSKKVQAFTTFYLAGLYEYVDNEMTLRIIHRALIGLSLRMVEDLNIMPVSIGTSARSKDVAKLPHLASFWKQCTDQSIQMDGDVSY</sequence>
<protein>
    <recommendedName>
        <fullName evidence="1">Electron transfer flavoprotein-ubiquinone oxidoreductase</fullName>
        <shortName evidence="1">ETF-QO</shortName>
        <ecNumber evidence="1">1.5.5.1</ecNumber>
    </recommendedName>
</protein>
<dbReference type="PANTHER" id="PTHR10617">
    <property type="entry name" value="ELECTRON TRANSFER FLAVOPROTEIN-UBIQUINONE OXIDOREDUCTASE"/>
    <property type="match status" value="1"/>
</dbReference>
<comment type="function">
    <text evidence="1">Accepts electrons from ETF and reduces ubiquinone.</text>
</comment>